<evidence type="ECO:0000313" key="1">
    <source>
        <dbReference type="EMBL" id="MCL1104409.1"/>
    </source>
</evidence>
<proteinExistence type="predicted"/>
<dbReference type="EMBL" id="JAKILJ010000006">
    <property type="protein sequence ID" value="MCL1104409.1"/>
    <property type="molecule type" value="Genomic_DNA"/>
</dbReference>
<accession>A0A9X2CA46</accession>
<evidence type="ECO:0000313" key="2">
    <source>
        <dbReference type="Proteomes" id="UP001139408"/>
    </source>
</evidence>
<dbReference type="Proteomes" id="UP001139408">
    <property type="component" value="Unassembled WGS sequence"/>
</dbReference>
<comment type="caution">
    <text evidence="1">The sequence shown here is derived from an EMBL/GenBank/DDBJ whole genome shotgun (WGS) entry which is preliminary data.</text>
</comment>
<dbReference type="RefSeq" id="WP_188924215.1">
    <property type="nucleotide sequence ID" value="NZ_BMQI01000007.1"/>
</dbReference>
<dbReference type="AlphaFoldDB" id="A0A9X2CA46"/>
<gene>
    <name evidence="1" type="ORF">L2749_03935</name>
</gene>
<keyword evidence="2" id="KW-1185">Reference proteome</keyword>
<organism evidence="1 2">
    <name type="scientific">Shewanella algicola</name>
    <dbReference type="NCBI Taxonomy" id="640633"/>
    <lineage>
        <taxon>Bacteria</taxon>
        <taxon>Pseudomonadati</taxon>
        <taxon>Pseudomonadota</taxon>
        <taxon>Gammaproteobacteria</taxon>
        <taxon>Alteromonadales</taxon>
        <taxon>Shewanellaceae</taxon>
        <taxon>Shewanella</taxon>
    </lineage>
</organism>
<reference evidence="1" key="1">
    <citation type="submission" date="2022-01" db="EMBL/GenBank/DDBJ databases">
        <title>Whole genome-based taxonomy of the Shewanellaceae.</title>
        <authorList>
            <person name="Martin-Rodriguez A.J."/>
        </authorList>
    </citation>
    <scope>NUCLEOTIDE SEQUENCE</scope>
    <source>
        <strain evidence="1">DSM 23803</strain>
    </source>
</reference>
<protein>
    <submittedName>
        <fullName evidence="1">Uncharacterized protein</fullName>
    </submittedName>
</protein>
<sequence length="213" mass="24430">MPTLIDIPFEQRHTCWFCAEPSNQVFDYYRMTHTPHPSLAVPACKECLGLAKKNPLTSIWDCRDAVKDQLMHIYRKDLAIGINWTEQELEESEFECKIFGGFKKSAWMMYQIAQERINAKGWPLSLDGIMLDGEDGHYQAGFEFDGVRFTSLPKAIEHYSNTLSLDARFLQQLVTLLGKAKFGHAIKIARLNIGITHGHQRKIIDELIEDADQ</sequence>
<name>A0A9X2CA46_9GAMM</name>